<dbReference type="GO" id="GO:0043171">
    <property type="term" value="P:peptide catabolic process"/>
    <property type="evidence" value="ECO:0007669"/>
    <property type="project" value="TreeGrafter"/>
</dbReference>
<dbReference type="SUPFAM" id="SSF63737">
    <property type="entry name" value="Leukotriene A4 hydrolase N-terminal domain"/>
    <property type="match status" value="1"/>
</dbReference>
<dbReference type="GO" id="GO:0042277">
    <property type="term" value="F:peptide binding"/>
    <property type="evidence" value="ECO:0007669"/>
    <property type="project" value="TreeGrafter"/>
</dbReference>
<organism evidence="23 24">
    <name type="scientific">Macrostomum lignano</name>
    <dbReference type="NCBI Taxonomy" id="282301"/>
    <lineage>
        <taxon>Eukaryota</taxon>
        <taxon>Metazoa</taxon>
        <taxon>Spiralia</taxon>
        <taxon>Lophotrochozoa</taxon>
        <taxon>Platyhelminthes</taxon>
        <taxon>Rhabditophora</taxon>
        <taxon>Macrostomorpha</taxon>
        <taxon>Macrostomida</taxon>
        <taxon>Macrostomidae</taxon>
        <taxon>Macrostomum</taxon>
    </lineage>
</organism>
<comment type="subcellular location">
    <subcellularLocation>
        <location evidence="2">Cell membrane</location>
    </subcellularLocation>
    <subcellularLocation>
        <location evidence="1">Membrane</location>
        <topology evidence="1">Single-pass membrane protein</topology>
    </subcellularLocation>
</comment>
<evidence type="ECO:0000256" key="16">
    <source>
        <dbReference type="PIRSR" id="PIRSR634016-3"/>
    </source>
</evidence>
<evidence type="ECO:0000256" key="7">
    <source>
        <dbReference type="ARBA" id="ARBA00022723"/>
    </source>
</evidence>
<dbReference type="InterPro" id="IPR001930">
    <property type="entry name" value="Peptidase_M1"/>
</dbReference>
<dbReference type="Gene3D" id="2.60.40.1730">
    <property type="entry name" value="tricorn interacting facor f3 domain"/>
    <property type="match status" value="1"/>
</dbReference>
<feature type="region of interest" description="Disordered" evidence="18">
    <location>
        <begin position="1530"/>
        <end position="1562"/>
    </location>
</feature>
<keyword evidence="7 16" id="KW-0479">Metal-binding</keyword>
<dbReference type="GO" id="GO:0005615">
    <property type="term" value="C:extracellular space"/>
    <property type="evidence" value="ECO:0007669"/>
    <property type="project" value="TreeGrafter"/>
</dbReference>
<keyword evidence="23" id="KW-1185">Reference proteome</keyword>
<keyword evidence="13" id="KW-1015">Disulfide bond</keyword>
<evidence type="ECO:0000256" key="1">
    <source>
        <dbReference type="ARBA" id="ARBA00004167"/>
    </source>
</evidence>
<accession>A0A1I8IA86</accession>
<name>A0A1I8IA86_9PLAT</name>
<dbReference type="GO" id="GO:0005737">
    <property type="term" value="C:cytoplasm"/>
    <property type="evidence" value="ECO:0007669"/>
    <property type="project" value="TreeGrafter"/>
</dbReference>
<evidence type="ECO:0000259" key="20">
    <source>
        <dbReference type="Pfam" id="PF01433"/>
    </source>
</evidence>
<evidence type="ECO:0000256" key="19">
    <source>
        <dbReference type="SAM" id="Phobius"/>
    </source>
</evidence>
<dbReference type="InterPro" id="IPR027268">
    <property type="entry name" value="Peptidase_M4/M1_CTD_sf"/>
</dbReference>
<evidence type="ECO:0000259" key="22">
    <source>
        <dbReference type="Pfam" id="PF17900"/>
    </source>
</evidence>
<keyword evidence="8" id="KW-0378">Hydrolase</keyword>
<dbReference type="Pfam" id="PF11838">
    <property type="entry name" value="ERAP1_C"/>
    <property type="match status" value="1"/>
</dbReference>
<keyword evidence="9 16" id="KW-0862">Zinc</keyword>
<evidence type="ECO:0000256" key="15">
    <source>
        <dbReference type="PIRSR" id="PIRSR634016-1"/>
    </source>
</evidence>
<dbReference type="Proteomes" id="UP000095280">
    <property type="component" value="Unplaced"/>
</dbReference>
<evidence type="ECO:0000256" key="17">
    <source>
        <dbReference type="PIRSR" id="PIRSR634016-4"/>
    </source>
</evidence>
<feature type="active site" description="Proton acceptor" evidence="15">
    <location>
        <position position="876"/>
    </location>
</feature>
<dbReference type="SUPFAM" id="SSF55486">
    <property type="entry name" value="Metalloproteases ('zincins'), catalytic domain"/>
    <property type="match status" value="1"/>
</dbReference>
<dbReference type="Gene3D" id="2.60.40.1910">
    <property type="match status" value="1"/>
</dbReference>
<feature type="binding site" evidence="16">
    <location>
        <position position="879"/>
    </location>
    <ligand>
        <name>Zn(2+)</name>
        <dbReference type="ChEBI" id="CHEBI:29105"/>
        <note>catalytic</note>
    </ligand>
</feature>
<evidence type="ECO:0000256" key="5">
    <source>
        <dbReference type="ARBA" id="ARBA00022670"/>
    </source>
</evidence>
<dbReference type="InterPro" id="IPR045357">
    <property type="entry name" value="Aminopeptidase_N-like_N"/>
</dbReference>
<feature type="transmembrane region" description="Helical" evidence="19">
    <location>
        <begin position="69"/>
        <end position="86"/>
    </location>
</feature>
<evidence type="ECO:0000256" key="10">
    <source>
        <dbReference type="ARBA" id="ARBA00022989"/>
    </source>
</evidence>
<keyword evidence="6 19" id="KW-0812">Transmembrane</keyword>
<dbReference type="GO" id="GO:0070006">
    <property type="term" value="F:metalloaminopeptidase activity"/>
    <property type="evidence" value="ECO:0007669"/>
    <property type="project" value="TreeGrafter"/>
</dbReference>
<evidence type="ECO:0000313" key="23">
    <source>
        <dbReference type="Proteomes" id="UP000095280"/>
    </source>
</evidence>
<protein>
    <submittedName>
        <fullName evidence="24">Bestrophin homolog</fullName>
    </submittedName>
</protein>
<comment type="similarity">
    <text evidence="3">Belongs to the peptidase M1 family.</text>
</comment>
<evidence type="ECO:0000259" key="21">
    <source>
        <dbReference type="Pfam" id="PF11838"/>
    </source>
</evidence>
<feature type="compositionally biased region" description="Polar residues" evidence="18">
    <location>
        <begin position="572"/>
        <end position="591"/>
    </location>
</feature>
<dbReference type="Gene3D" id="1.10.390.10">
    <property type="entry name" value="Neutral Protease Domain 2"/>
    <property type="match status" value="1"/>
</dbReference>
<dbReference type="InterPro" id="IPR042097">
    <property type="entry name" value="Aminopeptidase_N-like_N_sf"/>
</dbReference>
<evidence type="ECO:0000256" key="9">
    <source>
        <dbReference type="ARBA" id="ARBA00022833"/>
    </source>
</evidence>
<dbReference type="InterPro" id="IPR050344">
    <property type="entry name" value="Peptidase_M1_aminopeptidases"/>
</dbReference>
<keyword evidence="10 19" id="KW-1133">Transmembrane helix</keyword>
<dbReference type="GO" id="GO:0008270">
    <property type="term" value="F:zinc ion binding"/>
    <property type="evidence" value="ECO:0007669"/>
    <property type="project" value="InterPro"/>
</dbReference>
<dbReference type="FunFam" id="1.25.50.20:FF:000001">
    <property type="entry name" value="Aminopeptidase"/>
    <property type="match status" value="1"/>
</dbReference>
<evidence type="ECO:0000256" key="8">
    <source>
        <dbReference type="ARBA" id="ARBA00022801"/>
    </source>
</evidence>
<sequence length="1616" mass="182526">MQITTSLDPICPNPQVVIIAVYSYFLLQLFSQQFVNPKLTAEMMSARTNATVMPVTVTSSSSTGDVIDMYFPIFTVLQFLFLMGWLKVAMCVMNPFGDDDEDFHTSDILDYNLEITSRCVEGQSAPHYPEGLTEPSMEWLKKSAGSEGDNMLEYLDAAEMEFSVVPPPPPEKFLEPLQMTGRTRRERLQRRLARAAACCRNGEEDNQLVERRRRQQQPEILLARRDRMRELSPRSGSGLINFSCQPEADYEARLRTSNGLSLATAHPAWWGLMQEKASSTISSSSPDTVAPVVAAAVGAPKNSPRCLGLEAATEEYKWWLTTAPGASKAVNDSDRQSTMQVARADCRWKLRRPAAVTMFSCRARRLYSNRKVRKANGRMVAAERKQDTHRVHRFFRIRAAQQCRMVAQFGEADQQVHGYKDGGDAAVNDLQPLQQQQAELERISSQLVLLVEHADSSGAQCGAQQIQKQTKCATEKTQNKMGGYARYVPSSDGNNVVHLDGANAAGTESLHENHQQQQAQPPIKRGFYVSFPVVLIISILLVCAILAAILATFFAATGVTCSGGAGVGLPNSNDSSVGVTDSASSRSSKAGDTNGEDLRLPTDVLPLHYELTLAPYIYDDNESAFYFSGSVNITIHAMNATSVIHLHADRIALSRETVRIVTVEDNAVLPLTDIEYSLPSQWYLLKLASPVQPGKQYRIEILDFRKPLLLDLRGLYLSVYTQDGRKHYLVASQLQPTDARKTFPCFDEPAFKARFDVRLVHRRDFLAISNMQQQSFEYKQDRDSRGRLYRTWARPELVGIADYALTAVKNITQFFEGYFEVPFPLNKTDQAAIPDFIAGGMENWGLITYRESRLLFDPKKDTTSSLQNIGNVISHEVAHMWFGNLVTPQWWDDIWLNEGFATFTQILGVRQLHPDWDIDAQFVVETQMVAFYSDSKGSSHPIYMEVQNPGQITEIFDTITYRKGAAVLRMLYSFVGDRVFRRAIGNYLKQNSYSSTFHTSLYDSLTREAQADGRTGLDVAEVMDRWIKQMGHPVLTCSREAGSIRLEQSHFLSDPSQKPDPKFVSEYNYTWIIPVTMVTQSNASAAAGLEDVSSLVQWMRIKSQAFPAGSLTPGEWYLLNLRSAGFYRVNYDRQNWRVIIAQLMADHTVFTPQDRARLLDDSFSLAAAGLVDYSVPLNMTRYLLKESHYVPWRAAMSKLSLLHSMLHRSSAVYGPFSAHMRRLLAPAYADLGIETARGDSHLRRLRRALISTFACQYGVSACRRDALRLFEQFASKNYSVHLPPDVRRAVLCEGVASSTSAEHWDVLYQRSQIEVHPGLHNDILRALACTHQPWLLNRYLDYALDKSKIRSQDAASVFSVVSANSNGLQIVWDYMRNNWDVIVERVPNSFATAYFVYLLGEFNTPIRLMEMEEFRAKNQDKLTAVQRTMEQSLESVRINIHWMNSNLHVVRRPTNEKGSAHYLQKQARTRRTCCINAQGPKASPLYPYGVMCHEIDVSVSWLDRPAAATASALQLLWSLDSRASHSRFLRESSDPGVLDKNAKTNKQRQGKRLPPPGFEFRTGQSVSLRTLPRLPYRDRDCAERAKRKKKERNTLKRDTVRRSIINDLCRVPPIPF</sequence>
<keyword evidence="5" id="KW-0645">Protease</keyword>
<evidence type="ECO:0000256" key="4">
    <source>
        <dbReference type="ARBA" id="ARBA00022475"/>
    </source>
</evidence>
<feature type="domain" description="ERAP1-like C-terminal" evidence="21">
    <location>
        <begin position="1116"/>
        <end position="1437"/>
    </location>
</feature>
<dbReference type="FunFam" id="2.60.40.1910:FF:000006">
    <property type="entry name" value="Aminopeptidase"/>
    <property type="match status" value="1"/>
</dbReference>
<dbReference type="Pfam" id="PF01062">
    <property type="entry name" value="Bestrophin"/>
    <property type="match status" value="1"/>
</dbReference>
<feature type="region of interest" description="Disordered" evidence="18">
    <location>
        <begin position="572"/>
        <end position="597"/>
    </location>
</feature>
<dbReference type="PANTHER" id="PTHR11533">
    <property type="entry name" value="PROTEASE M1 ZINC METALLOPROTEASE"/>
    <property type="match status" value="1"/>
</dbReference>
<dbReference type="Pfam" id="PF17900">
    <property type="entry name" value="Peptidase_M1_N"/>
    <property type="match status" value="1"/>
</dbReference>
<dbReference type="FunFam" id="1.10.390.10:FF:000016">
    <property type="entry name" value="Glutamyl aminopeptidase"/>
    <property type="match status" value="1"/>
</dbReference>
<dbReference type="PANTHER" id="PTHR11533:SF294">
    <property type="entry name" value="THYROTROPIN-RELEASING HORMONE-DEGRADING ECTOENZYME"/>
    <property type="match status" value="1"/>
</dbReference>
<reference evidence="24" key="1">
    <citation type="submission" date="2016-11" db="UniProtKB">
        <authorList>
            <consortium name="WormBaseParasite"/>
        </authorList>
    </citation>
    <scope>IDENTIFICATION</scope>
</reference>
<evidence type="ECO:0000256" key="12">
    <source>
        <dbReference type="ARBA" id="ARBA00023136"/>
    </source>
</evidence>
<feature type="domain" description="Peptidase M1 membrane alanine aminopeptidase" evidence="20">
    <location>
        <begin position="803"/>
        <end position="1026"/>
    </location>
</feature>
<feature type="site" description="Transition state stabilizer" evidence="17">
    <location>
        <position position="961"/>
    </location>
</feature>
<keyword evidence="11" id="KW-0482">Metalloprotease</keyword>
<keyword evidence="12 19" id="KW-0472">Membrane</keyword>
<dbReference type="GO" id="GO:0005886">
    <property type="term" value="C:plasma membrane"/>
    <property type="evidence" value="ECO:0007669"/>
    <property type="project" value="UniProtKB-SubCell"/>
</dbReference>
<evidence type="ECO:0000313" key="24">
    <source>
        <dbReference type="WBParaSite" id="maker-uti_cns_0011174-snap-gene-0.2-mRNA-1"/>
    </source>
</evidence>
<dbReference type="InterPro" id="IPR021134">
    <property type="entry name" value="Bestrophin-like"/>
</dbReference>
<dbReference type="Gene3D" id="1.25.50.20">
    <property type="match status" value="1"/>
</dbReference>
<evidence type="ECO:0000256" key="14">
    <source>
        <dbReference type="ARBA" id="ARBA00023180"/>
    </source>
</evidence>
<dbReference type="InterPro" id="IPR034016">
    <property type="entry name" value="M1_APN-typ"/>
</dbReference>
<comment type="cofactor">
    <cofactor evidence="16">
        <name>Zn(2+)</name>
        <dbReference type="ChEBI" id="CHEBI:29105"/>
    </cofactor>
    <text evidence="16">Binds 1 zinc ion per subunit.</text>
</comment>
<dbReference type="GO" id="GO:0005254">
    <property type="term" value="F:chloride channel activity"/>
    <property type="evidence" value="ECO:0007669"/>
    <property type="project" value="InterPro"/>
</dbReference>
<keyword evidence="4" id="KW-1003">Cell membrane</keyword>
<evidence type="ECO:0000256" key="6">
    <source>
        <dbReference type="ARBA" id="ARBA00022692"/>
    </source>
</evidence>
<keyword evidence="14" id="KW-0325">Glycoprotein</keyword>
<dbReference type="CDD" id="cd09601">
    <property type="entry name" value="M1_APN-Q_like"/>
    <property type="match status" value="1"/>
</dbReference>
<dbReference type="WBParaSite" id="maker-uti_cns_0011174-snap-gene-0.2-mRNA-1">
    <property type="protein sequence ID" value="maker-uti_cns_0011174-snap-gene-0.2-mRNA-1"/>
    <property type="gene ID" value="maker-uti_cns_0011174-snap-gene-0.2"/>
</dbReference>
<evidence type="ECO:0000256" key="11">
    <source>
        <dbReference type="ARBA" id="ARBA00023049"/>
    </source>
</evidence>
<proteinExistence type="inferred from homology"/>
<dbReference type="InterPro" id="IPR014782">
    <property type="entry name" value="Peptidase_M1_dom"/>
</dbReference>
<dbReference type="GO" id="GO:0006508">
    <property type="term" value="P:proteolysis"/>
    <property type="evidence" value="ECO:0007669"/>
    <property type="project" value="UniProtKB-KW"/>
</dbReference>
<evidence type="ECO:0000256" key="3">
    <source>
        <dbReference type="ARBA" id="ARBA00010136"/>
    </source>
</evidence>
<feature type="binding site" evidence="16">
    <location>
        <position position="875"/>
    </location>
    <ligand>
        <name>Zn(2+)</name>
        <dbReference type="ChEBI" id="CHEBI:29105"/>
        <note>catalytic</note>
    </ligand>
</feature>
<dbReference type="PRINTS" id="PR00756">
    <property type="entry name" value="ALADIPTASE"/>
</dbReference>
<feature type="transmembrane region" description="Helical" evidence="19">
    <location>
        <begin position="527"/>
        <end position="554"/>
    </location>
</feature>
<feature type="binding site" evidence="16">
    <location>
        <position position="898"/>
    </location>
    <ligand>
        <name>Zn(2+)</name>
        <dbReference type="ChEBI" id="CHEBI:29105"/>
        <note>catalytic</note>
    </ligand>
</feature>
<evidence type="ECO:0000256" key="2">
    <source>
        <dbReference type="ARBA" id="ARBA00004236"/>
    </source>
</evidence>
<evidence type="ECO:0000256" key="13">
    <source>
        <dbReference type="ARBA" id="ARBA00023157"/>
    </source>
</evidence>
<feature type="domain" description="Aminopeptidase N-like N-terminal" evidence="22">
    <location>
        <begin position="606"/>
        <end position="780"/>
    </location>
</feature>
<dbReference type="InterPro" id="IPR024571">
    <property type="entry name" value="ERAP1-like_C_dom"/>
</dbReference>
<dbReference type="Pfam" id="PF01433">
    <property type="entry name" value="Peptidase_M1"/>
    <property type="match status" value="1"/>
</dbReference>
<evidence type="ECO:0000256" key="18">
    <source>
        <dbReference type="SAM" id="MobiDB-lite"/>
    </source>
</evidence>